<dbReference type="eggNOG" id="COG3842">
    <property type="taxonomic scope" value="Bacteria"/>
</dbReference>
<evidence type="ECO:0000256" key="1">
    <source>
        <dbReference type="ARBA" id="ARBA00022741"/>
    </source>
</evidence>
<evidence type="ECO:0000313" key="4">
    <source>
        <dbReference type="EMBL" id="ETA80527.1"/>
    </source>
</evidence>
<dbReference type="InterPro" id="IPR003593">
    <property type="entry name" value="AAA+_ATPase"/>
</dbReference>
<accession>V7I6A3</accession>
<dbReference type="InterPro" id="IPR017871">
    <property type="entry name" value="ABC_transporter-like_CS"/>
</dbReference>
<keyword evidence="5" id="KW-1185">Reference proteome</keyword>
<dbReference type="STRING" id="994573.T472_0211520"/>
<dbReference type="GO" id="GO:0016887">
    <property type="term" value="F:ATP hydrolysis activity"/>
    <property type="evidence" value="ECO:0007669"/>
    <property type="project" value="InterPro"/>
</dbReference>
<dbReference type="Pfam" id="PF00005">
    <property type="entry name" value="ABC_tran"/>
    <property type="match status" value="1"/>
</dbReference>
<evidence type="ECO:0000259" key="3">
    <source>
        <dbReference type="PROSITE" id="PS50893"/>
    </source>
</evidence>
<dbReference type="InterPro" id="IPR050334">
    <property type="entry name" value="Molybdenum_import_ModC"/>
</dbReference>
<dbReference type="GO" id="GO:0005524">
    <property type="term" value="F:ATP binding"/>
    <property type="evidence" value="ECO:0007669"/>
    <property type="project" value="UniProtKB-KW"/>
</dbReference>
<dbReference type="SUPFAM" id="SSF52540">
    <property type="entry name" value="P-loop containing nucleoside triphosphate hydrolases"/>
    <property type="match status" value="1"/>
</dbReference>
<dbReference type="PROSITE" id="PS00211">
    <property type="entry name" value="ABC_TRANSPORTER_1"/>
    <property type="match status" value="1"/>
</dbReference>
<reference evidence="4 5" key="1">
    <citation type="journal article" date="2014" name="Genome Announc.">
        <title>Genome Sequence of Youngiibacter fragilis, the Type Strain of the Genus Youngiibacter.</title>
        <authorList>
            <person name="Wawrik C.B."/>
            <person name="Callaghan A.V."/>
            <person name="Stamps B.W."/>
            <person name="Wawrik B."/>
        </authorList>
    </citation>
    <scope>NUCLEOTIDE SEQUENCE [LARGE SCALE GENOMIC DNA]</scope>
    <source>
        <strain evidence="4 5">232.1</strain>
    </source>
</reference>
<evidence type="ECO:0000313" key="5">
    <source>
        <dbReference type="Proteomes" id="UP000017747"/>
    </source>
</evidence>
<dbReference type="PATRIC" id="fig|994573.3.peg.2141"/>
<sequence>MSLIVEIRKSLGQFQLDVSFQTEREILALLGASGCGKSLTLKCIAGIETPDEGYIELNGRILFDSRRKINLTPQMRRVGYLFQQYALFPNMTVAQNIACGVPDKFRSKEVVIEKISAFQLNGMEKKYPHQLSGGQMQRVALARILASEPELLLLDEPFSALDSYLKWQMELELDDTLSSFDGTAIFVSHSRDEVYRLCDSVSVLNCGRSETKIPVKSLFEDPRTLSSCLLSGCKNYSRIKVSGIHVEALDWGVTLEVNREIPIDAKYLGVRSRSFIPSLKAGCNSIHCKVERVMDDVFTTVVMLSTPAGKIGYSVLRMEISKAAWTALSNPSELYLHIDPANIMLLRD</sequence>
<protein>
    <submittedName>
        <fullName evidence="4">ABC transporter</fullName>
    </submittedName>
</protein>
<keyword evidence="2" id="KW-0067">ATP-binding</keyword>
<dbReference type="InterPro" id="IPR027417">
    <property type="entry name" value="P-loop_NTPase"/>
</dbReference>
<evidence type="ECO:0000256" key="2">
    <source>
        <dbReference type="ARBA" id="ARBA00022840"/>
    </source>
</evidence>
<dbReference type="InterPro" id="IPR003439">
    <property type="entry name" value="ABC_transporter-like_ATP-bd"/>
</dbReference>
<dbReference type="RefSeq" id="WP_023388899.1">
    <property type="nucleotide sequence ID" value="NZ_AXUN02000180.1"/>
</dbReference>
<dbReference type="Gene3D" id="3.40.50.300">
    <property type="entry name" value="P-loop containing nucleotide triphosphate hydrolases"/>
    <property type="match status" value="1"/>
</dbReference>
<name>V7I6A3_9CLOT</name>
<dbReference type="AlphaFoldDB" id="V7I6A3"/>
<dbReference type="PANTHER" id="PTHR43514">
    <property type="entry name" value="ABC TRANSPORTER I FAMILY MEMBER 10"/>
    <property type="match status" value="1"/>
</dbReference>
<keyword evidence="1" id="KW-0547">Nucleotide-binding</keyword>
<dbReference type="EMBL" id="AXUN02000180">
    <property type="protein sequence ID" value="ETA80527.1"/>
    <property type="molecule type" value="Genomic_DNA"/>
</dbReference>
<comment type="caution">
    <text evidence="4">The sequence shown here is derived from an EMBL/GenBank/DDBJ whole genome shotgun (WGS) entry which is preliminary data.</text>
</comment>
<dbReference type="SMART" id="SM00382">
    <property type="entry name" value="AAA"/>
    <property type="match status" value="1"/>
</dbReference>
<dbReference type="PROSITE" id="PS50893">
    <property type="entry name" value="ABC_TRANSPORTER_2"/>
    <property type="match status" value="1"/>
</dbReference>
<organism evidence="4 5">
    <name type="scientific">Youngiibacter fragilis 232.1</name>
    <dbReference type="NCBI Taxonomy" id="994573"/>
    <lineage>
        <taxon>Bacteria</taxon>
        <taxon>Bacillati</taxon>
        <taxon>Bacillota</taxon>
        <taxon>Clostridia</taxon>
        <taxon>Eubacteriales</taxon>
        <taxon>Clostridiaceae</taxon>
        <taxon>Youngiibacter</taxon>
    </lineage>
</organism>
<dbReference type="OrthoDB" id="9802264at2"/>
<dbReference type="Proteomes" id="UP000017747">
    <property type="component" value="Unassembled WGS sequence"/>
</dbReference>
<gene>
    <name evidence="4" type="ORF">T472_0211520</name>
</gene>
<proteinExistence type="predicted"/>
<dbReference type="PANTHER" id="PTHR43514:SF1">
    <property type="entry name" value="SULFATE_THIOSULFATE IMPORT ATP-BINDING PROTEIN CYSA"/>
    <property type="match status" value="1"/>
</dbReference>
<feature type="domain" description="ABC transporter" evidence="3">
    <location>
        <begin position="2"/>
        <end position="231"/>
    </location>
</feature>